<keyword evidence="8" id="KW-1185">Reference proteome</keyword>
<keyword evidence="5 6" id="KW-0472">Membrane</keyword>
<feature type="transmembrane region" description="Helical" evidence="6">
    <location>
        <begin position="341"/>
        <end position="361"/>
    </location>
</feature>
<feature type="transmembrane region" description="Helical" evidence="6">
    <location>
        <begin position="257"/>
        <end position="279"/>
    </location>
</feature>
<dbReference type="RefSeq" id="WP_220148018.1">
    <property type="nucleotide sequence ID" value="NZ_JAHXZI010000022.1"/>
</dbReference>
<keyword evidence="3 6" id="KW-0812">Transmembrane</keyword>
<evidence type="ECO:0000313" key="8">
    <source>
        <dbReference type="Proteomes" id="UP001519863"/>
    </source>
</evidence>
<proteinExistence type="predicted"/>
<protein>
    <recommendedName>
        <fullName evidence="9">O-antigen/teichoic acid export membrane protein</fullName>
    </recommendedName>
</protein>
<evidence type="ECO:0000313" key="7">
    <source>
        <dbReference type="EMBL" id="MBW6438826.1"/>
    </source>
</evidence>
<dbReference type="PANTHER" id="PTHR30250:SF26">
    <property type="entry name" value="PSMA PROTEIN"/>
    <property type="match status" value="1"/>
</dbReference>
<accession>A0ABS7BCL6</accession>
<feature type="transmembrane region" description="Helical" evidence="6">
    <location>
        <begin position="20"/>
        <end position="40"/>
    </location>
</feature>
<organism evidence="7 8">
    <name type="scientific">Actinoplanes hulinensis</name>
    <dbReference type="NCBI Taxonomy" id="1144547"/>
    <lineage>
        <taxon>Bacteria</taxon>
        <taxon>Bacillati</taxon>
        <taxon>Actinomycetota</taxon>
        <taxon>Actinomycetes</taxon>
        <taxon>Micromonosporales</taxon>
        <taxon>Micromonosporaceae</taxon>
        <taxon>Actinoplanes</taxon>
    </lineage>
</organism>
<dbReference type="Proteomes" id="UP001519863">
    <property type="component" value="Unassembled WGS sequence"/>
</dbReference>
<dbReference type="EMBL" id="JAHXZI010000022">
    <property type="protein sequence ID" value="MBW6438826.1"/>
    <property type="molecule type" value="Genomic_DNA"/>
</dbReference>
<gene>
    <name evidence="7" type="ORF">KZ829_34365</name>
</gene>
<comment type="subcellular location">
    <subcellularLocation>
        <location evidence="1">Cell membrane</location>
        <topology evidence="1">Multi-pass membrane protein</topology>
    </subcellularLocation>
</comment>
<evidence type="ECO:0000256" key="2">
    <source>
        <dbReference type="ARBA" id="ARBA00022475"/>
    </source>
</evidence>
<feature type="transmembrane region" description="Helical" evidence="6">
    <location>
        <begin position="373"/>
        <end position="393"/>
    </location>
</feature>
<feature type="transmembrane region" description="Helical" evidence="6">
    <location>
        <begin position="300"/>
        <end position="321"/>
    </location>
</feature>
<evidence type="ECO:0000256" key="6">
    <source>
        <dbReference type="SAM" id="Phobius"/>
    </source>
</evidence>
<dbReference type="PANTHER" id="PTHR30250">
    <property type="entry name" value="PST FAMILY PREDICTED COLANIC ACID TRANSPORTER"/>
    <property type="match status" value="1"/>
</dbReference>
<keyword evidence="4 6" id="KW-1133">Transmembrane helix</keyword>
<evidence type="ECO:0000256" key="4">
    <source>
        <dbReference type="ARBA" id="ARBA00022989"/>
    </source>
</evidence>
<feature type="transmembrane region" description="Helical" evidence="6">
    <location>
        <begin position="98"/>
        <end position="119"/>
    </location>
</feature>
<evidence type="ECO:0008006" key="9">
    <source>
        <dbReference type="Google" id="ProtNLM"/>
    </source>
</evidence>
<feature type="transmembrane region" description="Helical" evidence="6">
    <location>
        <begin position="153"/>
        <end position="174"/>
    </location>
</feature>
<feature type="transmembrane region" description="Helical" evidence="6">
    <location>
        <begin position="399"/>
        <end position="421"/>
    </location>
</feature>
<feature type="transmembrane region" description="Helical" evidence="6">
    <location>
        <begin position="232"/>
        <end position="251"/>
    </location>
</feature>
<feature type="transmembrane region" description="Helical" evidence="6">
    <location>
        <begin position="125"/>
        <end position="146"/>
    </location>
</feature>
<feature type="transmembrane region" description="Helical" evidence="6">
    <location>
        <begin position="60"/>
        <end position="77"/>
    </location>
</feature>
<dbReference type="InterPro" id="IPR050833">
    <property type="entry name" value="Poly_Biosynth_Transport"/>
</dbReference>
<evidence type="ECO:0000256" key="3">
    <source>
        <dbReference type="ARBA" id="ARBA00022692"/>
    </source>
</evidence>
<feature type="transmembrane region" description="Helical" evidence="6">
    <location>
        <begin position="180"/>
        <end position="199"/>
    </location>
</feature>
<comment type="caution">
    <text evidence="7">The sequence shown here is derived from an EMBL/GenBank/DDBJ whole genome shotgun (WGS) entry which is preliminary data.</text>
</comment>
<keyword evidence="2" id="KW-1003">Cell membrane</keyword>
<evidence type="ECO:0000256" key="1">
    <source>
        <dbReference type="ARBA" id="ARBA00004651"/>
    </source>
</evidence>
<sequence length="426" mass="44095">MSLRSLLRAVPATVRRDFVATLLVQFLVLGIGLYLFHLVAERGSVDGFSFYQIARSVVSTVQPAVLLGLGVSLYRFLPRTVHTTRRLALQALSIEAGLVTTVTLAGAVAGGEIAALLGLPGGRSATTAVLITLAGSSLCAVALAALRGAGQVVASNLTAGIGGAVVPLAAFAATDRIEDFLLLQGLATAVVGLGATFAVRRRRPPAPSTSTAPEPDVRTLIAYGIRRMPGELALPALFTLPTLAVAVTTTGGEDAGYVGFTTSAVTLICSVFAMLTPVLMPRLSRLFHHGGEHRAVRRRLAVLPLLAGVVATLPTGVIILFAPPMVHGFLGPEFDAAVPVLRLGVLAAVPLAMFYTARPSLDVLFEAKPMSQLLVACLLVEVVMIAVGTRFLTPSYASMLGLLSAATVLGLTAVGLAANALRRSPS</sequence>
<evidence type="ECO:0000256" key="5">
    <source>
        <dbReference type="ARBA" id="ARBA00023136"/>
    </source>
</evidence>
<reference evidence="7 8" key="1">
    <citation type="journal article" date="2013" name="Antonie Van Leeuwenhoek">
        <title>Actinoplanes hulinensis sp. nov., a novel actinomycete isolated from soybean root (Glycine max (L.) Merr).</title>
        <authorList>
            <person name="Shen Y."/>
            <person name="Liu C."/>
            <person name="Wang X."/>
            <person name="Zhao J."/>
            <person name="Jia F."/>
            <person name="Zhang Y."/>
            <person name="Wang L."/>
            <person name="Yang D."/>
            <person name="Xiang W."/>
        </authorList>
    </citation>
    <scope>NUCLEOTIDE SEQUENCE [LARGE SCALE GENOMIC DNA]</scope>
    <source>
        <strain evidence="7 8">NEAU-M9</strain>
    </source>
</reference>
<name>A0ABS7BCL6_9ACTN</name>